<evidence type="ECO:0000313" key="1">
    <source>
        <dbReference type="EMBL" id="MBX36392.1"/>
    </source>
</evidence>
<organism evidence="1">
    <name type="scientific">Rhizophora mucronata</name>
    <name type="common">Asiatic mangrove</name>
    <dbReference type="NCBI Taxonomy" id="61149"/>
    <lineage>
        <taxon>Eukaryota</taxon>
        <taxon>Viridiplantae</taxon>
        <taxon>Streptophyta</taxon>
        <taxon>Embryophyta</taxon>
        <taxon>Tracheophyta</taxon>
        <taxon>Spermatophyta</taxon>
        <taxon>Magnoliopsida</taxon>
        <taxon>eudicotyledons</taxon>
        <taxon>Gunneridae</taxon>
        <taxon>Pentapetalae</taxon>
        <taxon>rosids</taxon>
        <taxon>fabids</taxon>
        <taxon>Malpighiales</taxon>
        <taxon>Rhizophoraceae</taxon>
        <taxon>Rhizophora</taxon>
    </lineage>
</organism>
<protein>
    <submittedName>
        <fullName evidence="1">Uncharacterized protein</fullName>
    </submittedName>
</protein>
<name>A0A2P2N1N8_RHIMU</name>
<proteinExistence type="predicted"/>
<sequence length="14" mass="1753">MHMFLQPLDVDMYL</sequence>
<dbReference type="EMBL" id="GGEC01055908">
    <property type="protein sequence ID" value="MBX36392.1"/>
    <property type="molecule type" value="Transcribed_RNA"/>
</dbReference>
<accession>A0A2P2N1N8</accession>
<reference evidence="1" key="1">
    <citation type="submission" date="2018-02" db="EMBL/GenBank/DDBJ databases">
        <title>Rhizophora mucronata_Transcriptome.</title>
        <authorList>
            <person name="Meera S.P."/>
            <person name="Sreeshan A."/>
            <person name="Augustine A."/>
        </authorList>
    </citation>
    <scope>NUCLEOTIDE SEQUENCE</scope>
    <source>
        <tissue evidence="1">Leaf</tissue>
    </source>
</reference>